<dbReference type="EMBL" id="CASHTH010002260">
    <property type="protein sequence ID" value="CAI8027151.1"/>
    <property type="molecule type" value="Genomic_DNA"/>
</dbReference>
<dbReference type="InterPro" id="IPR005845">
    <property type="entry name" value="A-D-PHexomutase_a/b/a-II"/>
</dbReference>
<dbReference type="InterPro" id="IPR005844">
    <property type="entry name" value="A-D-PHexomutase_a/b/a-I"/>
</dbReference>
<dbReference type="AlphaFoldDB" id="A0AA35SEH2"/>
<dbReference type="GO" id="GO:0006048">
    <property type="term" value="P:UDP-N-acetylglucosamine biosynthetic process"/>
    <property type="evidence" value="ECO:0007669"/>
    <property type="project" value="TreeGrafter"/>
</dbReference>
<keyword evidence="4 9" id="KW-0479">Metal-binding</keyword>
<evidence type="ECO:0000256" key="2">
    <source>
        <dbReference type="ARBA" id="ARBA00010231"/>
    </source>
</evidence>
<evidence type="ECO:0000313" key="14">
    <source>
        <dbReference type="EMBL" id="CAI8027151.1"/>
    </source>
</evidence>
<evidence type="ECO:0000259" key="12">
    <source>
        <dbReference type="Pfam" id="PF02879"/>
    </source>
</evidence>
<dbReference type="InterPro" id="IPR005846">
    <property type="entry name" value="A-D-PHexomutase_a/b/a-III"/>
</dbReference>
<dbReference type="FunFam" id="3.40.120.10:FF:000001">
    <property type="entry name" value="Phosphoglucosamine mutase"/>
    <property type="match status" value="1"/>
</dbReference>
<evidence type="ECO:0000256" key="5">
    <source>
        <dbReference type="ARBA" id="ARBA00022842"/>
    </source>
</evidence>
<evidence type="ECO:0000256" key="1">
    <source>
        <dbReference type="ARBA" id="ARBA00001946"/>
    </source>
</evidence>
<protein>
    <recommendedName>
        <fullName evidence="8">Phosphoglucosamine mutase</fullName>
        <ecNumber evidence="7">5.4.2.10</ecNumber>
    </recommendedName>
</protein>
<dbReference type="InterPro" id="IPR036900">
    <property type="entry name" value="A-D-PHexomutase_C_sf"/>
</dbReference>
<dbReference type="Proteomes" id="UP001174909">
    <property type="component" value="Unassembled WGS sequence"/>
</dbReference>
<evidence type="ECO:0000256" key="8">
    <source>
        <dbReference type="ARBA" id="ARBA00068193"/>
    </source>
</evidence>
<evidence type="ECO:0000256" key="3">
    <source>
        <dbReference type="ARBA" id="ARBA00022553"/>
    </source>
</evidence>
<comment type="caution">
    <text evidence="14">The sequence shown here is derived from an EMBL/GenBank/DDBJ whole genome shotgun (WGS) entry which is preliminary data.</text>
</comment>
<name>A0AA35SEH2_GEOBA</name>
<dbReference type="GO" id="GO:0008966">
    <property type="term" value="F:phosphoglucosamine mutase activity"/>
    <property type="evidence" value="ECO:0007669"/>
    <property type="project" value="UniProtKB-EC"/>
</dbReference>
<dbReference type="SUPFAM" id="SSF55957">
    <property type="entry name" value="Phosphoglucomutase, C-terminal domain"/>
    <property type="match status" value="1"/>
</dbReference>
<dbReference type="Gene3D" id="3.40.120.10">
    <property type="entry name" value="Alpha-D-Glucose-1,6-Bisphosphate, subunit A, domain 3"/>
    <property type="match status" value="3"/>
</dbReference>
<dbReference type="NCBIfam" id="TIGR01455">
    <property type="entry name" value="glmM"/>
    <property type="match status" value="1"/>
</dbReference>
<dbReference type="Pfam" id="PF00408">
    <property type="entry name" value="PGM_PMM_IV"/>
    <property type="match status" value="1"/>
</dbReference>
<dbReference type="EC" id="5.4.2.10" evidence="7"/>
<comment type="cofactor">
    <cofactor evidence="1">
        <name>Mg(2+)</name>
        <dbReference type="ChEBI" id="CHEBI:18420"/>
    </cofactor>
</comment>
<evidence type="ECO:0000259" key="11">
    <source>
        <dbReference type="Pfam" id="PF02878"/>
    </source>
</evidence>
<evidence type="ECO:0000256" key="4">
    <source>
        <dbReference type="ARBA" id="ARBA00022723"/>
    </source>
</evidence>
<dbReference type="InterPro" id="IPR050060">
    <property type="entry name" value="Phosphoglucosamine_mutase"/>
</dbReference>
<keyword evidence="15" id="KW-1185">Reference proteome</keyword>
<reference evidence="14" key="1">
    <citation type="submission" date="2023-03" db="EMBL/GenBank/DDBJ databases">
        <authorList>
            <person name="Steffen K."/>
            <person name="Cardenas P."/>
        </authorList>
    </citation>
    <scope>NUCLEOTIDE SEQUENCE</scope>
</reference>
<feature type="domain" description="Alpha-D-phosphohexomutase alpha/beta/alpha" evidence="11">
    <location>
        <begin position="2"/>
        <end position="136"/>
    </location>
</feature>
<dbReference type="Pfam" id="PF02879">
    <property type="entry name" value="PGM_PMM_II"/>
    <property type="match status" value="1"/>
</dbReference>
<evidence type="ECO:0000256" key="6">
    <source>
        <dbReference type="ARBA" id="ARBA00023235"/>
    </source>
</evidence>
<dbReference type="GO" id="GO:0005975">
    <property type="term" value="P:carbohydrate metabolic process"/>
    <property type="evidence" value="ECO:0007669"/>
    <property type="project" value="InterPro"/>
</dbReference>
<gene>
    <name evidence="14" type="ORF">GBAR_LOCUS15545</name>
</gene>
<dbReference type="InterPro" id="IPR016055">
    <property type="entry name" value="A-D-PHexomutase_a/b/a-I/II/III"/>
</dbReference>
<dbReference type="GO" id="GO:0004615">
    <property type="term" value="F:phosphomannomutase activity"/>
    <property type="evidence" value="ECO:0007669"/>
    <property type="project" value="TreeGrafter"/>
</dbReference>
<keyword evidence="3" id="KW-0597">Phosphoprotein</keyword>
<evidence type="ECO:0000256" key="7">
    <source>
        <dbReference type="ARBA" id="ARBA00066330"/>
    </source>
</evidence>
<dbReference type="FunFam" id="3.40.120.10:FF:000002">
    <property type="entry name" value="Phosphoglucosamine mutase"/>
    <property type="match status" value="1"/>
</dbReference>
<evidence type="ECO:0000259" key="10">
    <source>
        <dbReference type="Pfam" id="PF00408"/>
    </source>
</evidence>
<evidence type="ECO:0000259" key="13">
    <source>
        <dbReference type="Pfam" id="PF02880"/>
    </source>
</evidence>
<dbReference type="InterPro" id="IPR016066">
    <property type="entry name" value="A-D-PHexomutase_CS"/>
</dbReference>
<dbReference type="InterPro" id="IPR006352">
    <property type="entry name" value="GlmM_bact"/>
</dbReference>
<comment type="similarity">
    <text evidence="2 9">Belongs to the phosphohexose mutase family.</text>
</comment>
<dbReference type="InterPro" id="IPR005841">
    <property type="entry name" value="Alpha-D-phosphohexomutase_SF"/>
</dbReference>
<dbReference type="SUPFAM" id="SSF53738">
    <property type="entry name" value="Phosphoglucomutase, first 3 domains"/>
    <property type="match status" value="3"/>
</dbReference>
<dbReference type="PANTHER" id="PTHR42946:SF1">
    <property type="entry name" value="PHOSPHOGLUCOMUTASE (ALPHA-D-GLUCOSE-1,6-BISPHOSPHATE-DEPENDENT)"/>
    <property type="match status" value="1"/>
</dbReference>
<feature type="domain" description="Alpha-D-phosphohexomutase C-terminal" evidence="10">
    <location>
        <begin position="378"/>
        <end position="429"/>
    </location>
</feature>
<keyword evidence="5 9" id="KW-0460">Magnesium</keyword>
<dbReference type="Gene3D" id="3.30.310.50">
    <property type="entry name" value="Alpha-D-phosphohexomutase, C-terminal domain"/>
    <property type="match status" value="1"/>
</dbReference>
<feature type="domain" description="Alpha-D-phosphohexomutase alpha/beta/alpha" evidence="12">
    <location>
        <begin position="159"/>
        <end position="254"/>
    </location>
</feature>
<dbReference type="GO" id="GO:0000287">
    <property type="term" value="F:magnesium ion binding"/>
    <property type="evidence" value="ECO:0007669"/>
    <property type="project" value="InterPro"/>
</dbReference>
<dbReference type="CDD" id="cd05802">
    <property type="entry name" value="GlmM"/>
    <property type="match status" value="1"/>
</dbReference>
<feature type="domain" description="Alpha-D-phosphohexomutase alpha/beta/alpha" evidence="13">
    <location>
        <begin position="258"/>
        <end position="366"/>
    </location>
</feature>
<proteinExistence type="inferred from homology"/>
<sequence>MRKLFGTDGIRGVAGRFPLDEETVCAIGLALAEFVGTQGGSRVLIGRDTRESSPWIAGRLSQALAYRGIAAIHDLGVIPTAGLAYLTRARGYDLGIMISASHNPYQDNGIKLFSGQGFKISDDRELEIERSIESWRNTPAVSACRGSAGPDKRESLAADYLDFLSRQAGSGLEPLRVGLDVCNGAAGVIGPRLFNRLGAEVTVINDRPDGRNINRNCGSLHLEGLTRAVEANSLDLGVAFDGDADRVLCVTGSGKWLDGDHFLYALSRDWKAKGTLASGKVVGTIMTNLALEKALIREGIPLIRTPVGDKYVLEAMRTSGAVLGGEPSGHIILGNLHTTGDGILTAVKLAELLVRRGLSLDDLVAGYRPFPQVLDGLRVSRKIPIEQSPELLALIGNARAQLSDSGRMVVRYSGTEPLLRIMAEGRELAQSKPRWKA</sequence>
<accession>A0AA35SEH2</accession>
<dbReference type="GO" id="GO:0005829">
    <property type="term" value="C:cytosol"/>
    <property type="evidence" value="ECO:0007669"/>
    <property type="project" value="TreeGrafter"/>
</dbReference>
<dbReference type="Pfam" id="PF02880">
    <property type="entry name" value="PGM_PMM_III"/>
    <property type="match status" value="1"/>
</dbReference>
<dbReference type="Pfam" id="PF02878">
    <property type="entry name" value="PGM_PMM_I"/>
    <property type="match status" value="1"/>
</dbReference>
<keyword evidence="6" id="KW-0413">Isomerase</keyword>
<evidence type="ECO:0000256" key="9">
    <source>
        <dbReference type="RuleBase" id="RU004326"/>
    </source>
</evidence>
<dbReference type="PRINTS" id="PR00509">
    <property type="entry name" value="PGMPMM"/>
</dbReference>
<dbReference type="PROSITE" id="PS00710">
    <property type="entry name" value="PGM_PMM"/>
    <property type="match status" value="1"/>
</dbReference>
<organism evidence="14 15">
    <name type="scientific">Geodia barretti</name>
    <name type="common">Barrett's horny sponge</name>
    <dbReference type="NCBI Taxonomy" id="519541"/>
    <lineage>
        <taxon>Eukaryota</taxon>
        <taxon>Metazoa</taxon>
        <taxon>Porifera</taxon>
        <taxon>Demospongiae</taxon>
        <taxon>Heteroscleromorpha</taxon>
        <taxon>Tetractinellida</taxon>
        <taxon>Astrophorina</taxon>
        <taxon>Geodiidae</taxon>
        <taxon>Geodia</taxon>
    </lineage>
</organism>
<evidence type="ECO:0000313" key="15">
    <source>
        <dbReference type="Proteomes" id="UP001174909"/>
    </source>
</evidence>
<dbReference type="PANTHER" id="PTHR42946">
    <property type="entry name" value="PHOSPHOHEXOSE MUTASE"/>
    <property type="match status" value="1"/>
</dbReference>
<dbReference type="InterPro" id="IPR005843">
    <property type="entry name" value="A-D-PHexomutase_C"/>
</dbReference>